<organism evidence="5">
    <name type="scientific">Ignisphaera aggregans</name>
    <dbReference type="NCBI Taxonomy" id="334771"/>
    <lineage>
        <taxon>Archaea</taxon>
        <taxon>Thermoproteota</taxon>
        <taxon>Thermoprotei</taxon>
        <taxon>Desulfurococcales</taxon>
        <taxon>Desulfurococcaceae</taxon>
        <taxon>Ignisphaera</taxon>
    </lineage>
</organism>
<evidence type="ECO:0000256" key="3">
    <source>
        <dbReference type="ARBA" id="ARBA00022741"/>
    </source>
</evidence>
<dbReference type="GO" id="GO:0005525">
    <property type="term" value="F:GTP binding"/>
    <property type="evidence" value="ECO:0007669"/>
    <property type="project" value="UniProtKB-KW"/>
</dbReference>
<dbReference type="NCBIfam" id="TIGR03552">
    <property type="entry name" value="F420_cofC"/>
    <property type="match status" value="1"/>
</dbReference>
<gene>
    <name evidence="5" type="primary">cofC</name>
    <name evidence="5" type="ORF">ENT87_06775</name>
    <name evidence="6" type="ORF">ENU30_00455</name>
</gene>
<evidence type="ECO:0000256" key="4">
    <source>
        <dbReference type="ARBA" id="ARBA00023134"/>
    </source>
</evidence>
<dbReference type="Pfam" id="PF01983">
    <property type="entry name" value="CofC"/>
    <property type="match status" value="1"/>
</dbReference>
<dbReference type="EMBL" id="DTBZ01000013">
    <property type="protein sequence ID" value="HGQ17440.1"/>
    <property type="molecule type" value="Genomic_DNA"/>
</dbReference>
<dbReference type="InterPro" id="IPR002835">
    <property type="entry name" value="CofC"/>
</dbReference>
<evidence type="ECO:0000313" key="5">
    <source>
        <dbReference type="EMBL" id="HGN37234.1"/>
    </source>
</evidence>
<keyword evidence="4" id="KW-0342">GTP-binding</keyword>
<dbReference type="EMBL" id="DTAI01000202">
    <property type="protein sequence ID" value="HGN37234.1"/>
    <property type="molecule type" value="Genomic_DNA"/>
</dbReference>
<evidence type="ECO:0000256" key="2">
    <source>
        <dbReference type="ARBA" id="ARBA00022695"/>
    </source>
</evidence>
<comment type="caution">
    <text evidence="5">The sequence shown here is derived from an EMBL/GenBank/DDBJ whole genome shotgun (WGS) entry which is preliminary data.</text>
</comment>
<dbReference type="AlphaFoldDB" id="A0A7J3I8Z6"/>
<accession>A0A7J3I8Z6</accession>
<dbReference type="PANTHER" id="PTHR40392:SF1">
    <property type="entry name" value="2-PHOSPHO-L-LACTATE GUANYLYLTRANSFERASE"/>
    <property type="match status" value="1"/>
</dbReference>
<protein>
    <submittedName>
        <fullName evidence="5">2-phospho-L-lactate guanylyltransferase</fullName>
        <ecNumber evidence="5">2.7.7.68</ecNumber>
    </submittedName>
</protein>
<dbReference type="SUPFAM" id="SSF53448">
    <property type="entry name" value="Nucleotide-diphospho-sugar transferases"/>
    <property type="match status" value="1"/>
</dbReference>
<proteinExistence type="predicted"/>
<dbReference type="EC" id="2.7.7.68" evidence="5"/>
<dbReference type="Gene3D" id="3.90.550.10">
    <property type="entry name" value="Spore Coat Polysaccharide Biosynthesis Protein SpsA, Chain A"/>
    <property type="match status" value="1"/>
</dbReference>
<keyword evidence="3" id="KW-0547">Nucleotide-binding</keyword>
<evidence type="ECO:0000256" key="1">
    <source>
        <dbReference type="ARBA" id="ARBA00022679"/>
    </source>
</evidence>
<dbReference type="GO" id="GO:0043814">
    <property type="term" value="F:phospholactate guanylyltransferase activity"/>
    <property type="evidence" value="ECO:0007669"/>
    <property type="project" value="UniProtKB-EC"/>
</dbReference>
<keyword evidence="1 5" id="KW-0808">Transferase</keyword>
<evidence type="ECO:0000313" key="6">
    <source>
        <dbReference type="EMBL" id="HGQ17440.1"/>
    </source>
</evidence>
<keyword evidence="2 5" id="KW-0548">Nucleotidyltransferase</keyword>
<reference evidence="5" key="1">
    <citation type="journal article" date="2020" name="mSystems">
        <title>Genome- and Community-Level Interaction Insights into Carbon Utilization and Element Cycling Functions of Hydrothermarchaeota in Hydrothermal Sediment.</title>
        <authorList>
            <person name="Zhou Z."/>
            <person name="Liu Y."/>
            <person name="Xu W."/>
            <person name="Pan J."/>
            <person name="Luo Z.H."/>
            <person name="Li M."/>
        </authorList>
    </citation>
    <scope>NUCLEOTIDE SEQUENCE [LARGE SCALE GENOMIC DNA]</scope>
    <source>
        <strain evidence="5">SpSt-618</strain>
        <strain evidence="6">SpSt-657</strain>
    </source>
</reference>
<sequence length="224" mass="25250">MQILWLLIMIVALVPIKDLNRAKSRLKEIEKSIRIEIVKAMLRDVIHVYACSRYVDKTILVTPDPSIRETVRDFTIDIVYDGGNGQIEAYLKALETIPYKIDAVIFGVADAPFVSSEDVNTIVGFYRDGFDIVLTPSIDGGTNIMLQRYPLMIELMHGKNSFQKHLARALQKTIRVNVYSTLGTSIDIDTAEDLIIAKQLCSIYGGKELCRILSLYGTSLIRHK</sequence>
<dbReference type="InterPro" id="IPR029044">
    <property type="entry name" value="Nucleotide-diphossugar_trans"/>
</dbReference>
<dbReference type="PANTHER" id="PTHR40392">
    <property type="entry name" value="2-PHOSPHO-L-LACTATE GUANYLYLTRANSFERASE"/>
    <property type="match status" value="1"/>
</dbReference>
<name>A0A7J3I8Z6_9CREN</name>